<protein>
    <recommendedName>
        <fullName evidence="3">FBD domain-containing protein</fullName>
    </recommendedName>
</protein>
<comment type="caution">
    <text evidence="1">The sequence shown here is derived from an EMBL/GenBank/DDBJ whole genome shotgun (WGS) entry which is preliminary data.</text>
</comment>
<proteinExistence type="predicted"/>
<dbReference type="AlphaFoldDB" id="A0ABD2Y4B5"/>
<dbReference type="Proteomes" id="UP001630127">
    <property type="component" value="Unassembled WGS sequence"/>
</dbReference>
<reference evidence="1 2" key="1">
    <citation type="submission" date="2024-11" db="EMBL/GenBank/DDBJ databases">
        <title>A near-complete genome assembly of Cinchona calisaya.</title>
        <authorList>
            <person name="Lian D.C."/>
            <person name="Zhao X.W."/>
            <person name="Wei L."/>
        </authorList>
    </citation>
    <scope>NUCLEOTIDE SEQUENCE [LARGE SCALE GENOMIC DNA]</scope>
    <source>
        <tissue evidence="1">Nenye</tissue>
    </source>
</reference>
<organism evidence="1 2">
    <name type="scientific">Cinchona calisaya</name>
    <dbReference type="NCBI Taxonomy" id="153742"/>
    <lineage>
        <taxon>Eukaryota</taxon>
        <taxon>Viridiplantae</taxon>
        <taxon>Streptophyta</taxon>
        <taxon>Embryophyta</taxon>
        <taxon>Tracheophyta</taxon>
        <taxon>Spermatophyta</taxon>
        <taxon>Magnoliopsida</taxon>
        <taxon>eudicotyledons</taxon>
        <taxon>Gunneridae</taxon>
        <taxon>Pentapetalae</taxon>
        <taxon>asterids</taxon>
        <taxon>lamiids</taxon>
        <taxon>Gentianales</taxon>
        <taxon>Rubiaceae</taxon>
        <taxon>Cinchonoideae</taxon>
        <taxon>Cinchoneae</taxon>
        <taxon>Cinchona</taxon>
    </lineage>
</organism>
<evidence type="ECO:0008006" key="3">
    <source>
        <dbReference type="Google" id="ProtNLM"/>
    </source>
</evidence>
<sequence>MLCLDPFIMFHNLKLVPLQEFPQFTDLHYLELAFGQEFDEHQRRVLFVSLFLRASPCLHKLVLKYDPRKSQMTCGFTTGMYVEFGEMQQRLVKGCKHECLKEVELLGWNGLAPDVQPFGHLIEAAGQSISR</sequence>
<evidence type="ECO:0000313" key="2">
    <source>
        <dbReference type="Proteomes" id="UP001630127"/>
    </source>
</evidence>
<name>A0ABD2Y4B5_9GENT</name>
<keyword evidence="2" id="KW-1185">Reference proteome</keyword>
<accession>A0ABD2Y4B5</accession>
<dbReference type="EMBL" id="JBJUIK010000015">
    <property type="protein sequence ID" value="KAL3501277.1"/>
    <property type="molecule type" value="Genomic_DNA"/>
</dbReference>
<evidence type="ECO:0000313" key="1">
    <source>
        <dbReference type="EMBL" id="KAL3501277.1"/>
    </source>
</evidence>
<gene>
    <name evidence="1" type="ORF">ACH5RR_035726</name>
</gene>